<dbReference type="SMART" id="SM00382">
    <property type="entry name" value="AAA"/>
    <property type="match status" value="1"/>
</dbReference>
<dbReference type="CDD" id="cd18603">
    <property type="entry name" value="ABC_6TM_MRP1_2_3_6_D2_like"/>
    <property type="match status" value="1"/>
</dbReference>
<keyword evidence="14" id="KW-1185">Reference proteome</keyword>
<dbReference type="EMBL" id="VXIV02001703">
    <property type="protein sequence ID" value="KAF6030484.1"/>
    <property type="molecule type" value="Genomic_DNA"/>
</dbReference>
<dbReference type="Proteomes" id="UP000593567">
    <property type="component" value="Unassembled WGS sequence"/>
</dbReference>
<comment type="similarity">
    <text evidence="2">Belongs to the ABC transporter superfamily. ABCC family. Conjugate transporter (TC 3.A.1.208) subfamily.</text>
</comment>
<dbReference type="Gene3D" id="3.40.50.300">
    <property type="entry name" value="P-loop containing nucleotide triphosphate hydrolases"/>
    <property type="match status" value="1"/>
</dbReference>
<evidence type="ECO:0000256" key="4">
    <source>
        <dbReference type="ARBA" id="ARBA00022692"/>
    </source>
</evidence>
<dbReference type="FunFam" id="3.40.50.300:FF:000074">
    <property type="entry name" value="Multidrug resistance-associated protein 5 isoform 1"/>
    <property type="match status" value="1"/>
</dbReference>
<dbReference type="InterPro" id="IPR027417">
    <property type="entry name" value="P-loop_NTPase"/>
</dbReference>
<protein>
    <submittedName>
        <fullName evidence="13">Uncharacterized protein</fullName>
    </submittedName>
</protein>
<reference evidence="13" key="1">
    <citation type="submission" date="2020-06" db="EMBL/GenBank/DDBJ databases">
        <title>Draft genome of Bugula neritina, a colonial animal packing powerful symbionts and potential medicines.</title>
        <authorList>
            <person name="Rayko M."/>
        </authorList>
    </citation>
    <scope>NUCLEOTIDE SEQUENCE [LARGE SCALE GENOMIC DNA]</scope>
    <source>
        <strain evidence="13">Kwan_BN1</strain>
    </source>
</reference>
<evidence type="ECO:0000259" key="12">
    <source>
        <dbReference type="PROSITE" id="PS50929"/>
    </source>
</evidence>
<dbReference type="GO" id="GO:0016887">
    <property type="term" value="F:ATP hydrolysis activity"/>
    <property type="evidence" value="ECO:0007669"/>
    <property type="project" value="InterPro"/>
</dbReference>
<feature type="domain" description="ABC transmembrane type-1" evidence="12">
    <location>
        <begin position="2"/>
        <end position="227"/>
    </location>
</feature>
<evidence type="ECO:0000313" key="14">
    <source>
        <dbReference type="Proteomes" id="UP000593567"/>
    </source>
</evidence>
<proteinExistence type="inferred from homology"/>
<evidence type="ECO:0000256" key="8">
    <source>
        <dbReference type="ARBA" id="ARBA00022989"/>
    </source>
</evidence>
<dbReference type="InterPro" id="IPR011527">
    <property type="entry name" value="ABC1_TM_dom"/>
</dbReference>
<keyword evidence="3" id="KW-0813">Transport</keyword>
<keyword evidence="8 10" id="KW-1133">Transmembrane helix</keyword>
<feature type="transmembrane region" description="Helical" evidence="10">
    <location>
        <begin position="166"/>
        <end position="187"/>
    </location>
</feature>
<dbReference type="PANTHER" id="PTHR24223">
    <property type="entry name" value="ATP-BINDING CASSETTE SUB-FAMILY C"/>
    <property type="match status" value="1"/>
</dbReference>
<dbReference type="OrthoDB" id="6500128at2759"/>
<feature type="domain" description="ABC transporter" evidence="11">
    <location>
        <begin position="264"/>
        <end position="498"/>
    </location>
</feature>
<dbReference type="InterPro" id="IPR003439">
    <property type="entry name" value="ABC_transporter-like_ATP-bd"/>
</dbReference>
<evidence type="ECO:0000256" key="7">
    <source>
        <dbReference type="ARBA" id="ARBA00022840"/>
    </source>
</evidence>
<keyword evidence="9 10" id="KW-0472">Membrane</keyword>
<dbReference type="Gene3D" id="1.20.1560.10">
    <property type="entry name" value="ABC transporter type 1, transmembrane domain"/>
    <property type="match status" value="1"/>
</dbReference>
<dbReference type="PROSITE" id="PS50929">
    <property type="entry name" value="ABC_TM1F"/>
    <property type="match status" value="1"/>
</dbReference>
<evidence type="ECO:0000256" key="10">
    <source>
        <dbReference type="SAM" id="Phobius"/>
    </source>
</evidence>
<dbReference type="InterPro" id="IPR036640">
    <property type="entry name" value="ABC1_TM_sf"/>
</dbReference>
<dbReference type="AlphaFoldDB" id="A0A7J7JXM4"/>
<dbReference type="GO" id="GO:0005774">
    <property type="term" value="C:vacuolar membrane"/>
    <property type="evidence" value="ECO:0007669"/>
    <property type="project" value="UniProtKB-SubCell"/>
</dbReference>
<comment type="caution">
    <text evidence="13">The sequence shown here is derived from an EMBL/GenBank/DDBJ whole genome shotgun (WGS) entry which is preliminary data.</text>
</comment>
<keyword evidence="4 10" id="KW-0812">Transmembrane</keyword>
<dbReference type="Pfam" id="PF00005">
    <property type="entry name" value="ABC_tran"/>
    <property type="match status" value="1"/>
</dbReference>
<dbReference type="PROSITE" id="PS00211">
    <property type="entry name" value="ABC_TRANSPORTER_1"/>
    <property type="match status" value="1"/>
</dbReference>
<evidence type="ECO:0000256" key="6">
    <source>
        <dbReference type="ARBA" id="ARBA00022741"/>
    </source>
</evidence>
<dbReference type="InterPro" id="IPR017871">
    <property type="entry name" value="ABC_transporter-like_CS"/>
</dbReference>
<dbReference type="PROSITE" id="PS50893">
    <property type="entry name" value="ABC_TRANSPORTER_2"/>
    <property type="match status" value="1"/>
</dbReference>
<evidence type="ECO:0000256" key="2">
    <source>
        <dbReference type="ARBA" id="ARBA00009726"/>
    </source>
</evidence>
<feature type="transmembrane region" description="Helical" evidence="10">
    <location>
        <begin position="199"/>
        <end position="219"/>
    </location>
</feature>
<dbReference type="SUPFAM" id="SSF90123">
    <property type="entry name" value="ABC transporter transmembrane region"/>
    <property type="match status" value="1"/>
</dbReference>
<dbReference type="GO" id="GO:0005524">
    <property type="term" value="F:ATP binding"/>
    <property type="evidence" value="ECO:0007669"/>
    <property type="project" value="UniProtKB-KW"/>
</dbReference>
<evidence type="ECO:0000256" key="9">
    <source>
        <dbReference type="ARBA" id="ARBA00023136"/>
    </source>
</evidence>
<evidence type="ECO:0000256" key="1">
    <source>
        <dbReference type="ARBA" id="ARBA00004128"/>
    </source>
</evidence>
<organism evidence="13 14">
    <name type="scientific">Bugula neritina</name>
    <name type="common">Brown bryozoan</name>
    <name type="synonym">Sertularia neritina</name>
    <dbReference type="NCBI Taxonomy" id="10212"/>
    <lineage>
        <taxon>Eukaryota</taxon>
        <taxon>Metazoa</taxon>
        <taxon>Spiralia</taxon>
        <taxon>Lophotrochozoa</taxon>
        <taxon>Bryozoa</taxon>
        <taxon>Gymnolaemata</taxon>
        <taxon>Cheilostomatida</taxon>
        <taxon>Flustrina</taxon>
        <taxon>Buguloidea</taxon>
        <taxon>Bugulidae</taxon>
        <taxon>Bugula</taxon>
    </lineage>
</organism>
<gene>
    <name evidence="13" type="ORF">EB796_011219</name>
</gene>
<dbReference type="InterPro" id="IPR050173">
    <property type="entry name" value="ABC_transporter_C-like"/>
</dbReference>
<dbReference type="SUPFAM" id="SSF52540">
    <property type="entry name" value="P-loop containing nucleoside triphosphate hydrolases"/>
    <property type="match status" value="1"/>
</dbReference>
<sequence length="503" mass="55946">MIFLAIASWLASRRLHAGILHNILRCPMNFFDTTPTGRILNRFGKDIDTIDAILPMNIRSMIWCALSVLGTLIIVALGSAWFLLVAVPLIVLNILIQRFYVSTSRQLKRLESVNLSPIYSHFDESVHGASTIRAYRKEKEFMNESLYRIDKHQQAYYPSIIANRWLAMRLETVGALVVLSAVILAVVSRNMENSTLTAGLAGLAITYALGVTGALNWLVRMISEIENNIVAIERVQEYTEIPTEADWIISINRPPANWPSAGAIVFDNYGVRYREGLDLVLRNITCVINGGEKVGICGRTGAGKSSLTLGLFRILEGAEGAIYVDDVRIGAIGLHDLRKALTIIPQDPVIFSGSLRTNLDPFNIYTDEELWKALEQANLKTFVQNLSEGLNHMCSEKGDNLSVGQRQLICLARALLRQTKVLILDEATAAVDLETDELIQKTIRTAFAECTVLTIAHRLNTIIDYDKIMVLDAGMLKEFAPPQELLSNKNSLFYSLAKQANIV</sequence>
<keyword evidence="6" id="KW-0547">Nucleotide-binding</keyword>
<evidence type="ECO:0000256" key="5">
    <source>
        <dbReference type="ARBA" id="ARBA00022737"/>
    </source>
</evidence>
<evidence type="ECO:0000259" key="11">
    <source>
        <dbReference type="PROSITE" id="PS50893"/>
    </source>
</evidence>
<dbReference type="GO" id="GO:0140359">
    <property type="term" value="F:ABC-type transporter activity"/>
    <property type="evidence" value="ECO:0007669"/>
    <property type="project" value="InterPro"/>
</dbReference>
<feature type="transmembrane region" description="Helical" evidence="10">
    <location>
        <begin position="65"/>
        <end position="96"/>
    </location>
</feature>
<name>A0A7J7JXM4_BUGNE</name>
<dbReference type="InterPro" id="IPR003593">
    <property type="entry name" value="AAA+_ATPase"/>
</dbReference>
<accession>A0A7J7JXM4</accession>
<keyword evidence="7" id="KW-0067">ATP-binding</keyword>
<evidence type="ECO:0000313" key="13">
    <source>
        <dbReference type="EMBL" id="KAF6030484.1"/>
    </source>
</evidence>
<keyword evidence="5" id="KW-0677">Repeat</keyword>
<dbReference type="PANTHER" id="PTHR24223:SF443">
    <property type="entry name" value="MULTIDRUG-RESISTANCE LIKE PROTEIN 1, ISOFORM I"/>
    <property type="match status" value="1"/>
</dbReference>
<evidence type="ECO:0000256" key="3">
    <source>
        <dbReference type="ARBA" id="ARBA00022448"/>
    </source>
</evidence>
<dbReference type="FunFam" id="1.20.1560.10:FF:000010">
    <property type="entry name" value="Multidrug resistance-associated ABC transporter"/>
    <property type="match status" value="1"/>
</dbReference>
<comment type="subcellular location">
    <subcellularLocation>
        <location evidence="1">Vacuole membrane</location>
        <topology evidence="1">Multi-pass membrane protein</topology>
    </subcellularLocation>
</comment>
<dbReference type="Pfam" id="PF00664">
    <property type="entry name" value="ABC_membrane"/>
    <property type="match status" value="1"/>
</dbReference>
<dbReference type="CDD" id="cd03244">
    <property type="entry name" value="ABCC_MRP_domain2"/>
    <property type="match status" value="1"/>
</dbReference>